<name>A0A6A6U1L5_9PEZI</name>
<evidence type="ECO:0000256" key="1">
    <source>
        <dbReference type="SAM" id="Phobius"/>
    </source>
</evidence>
<proteinExistence type="predicted"/>
<keyword evidence="1" id="KW-0812">Transmembrane</keyword>
<keyword evidence="1" id="KW-0472">Membrane</keyword>
<organism evidence="2 3">
    <name type="scientific">Microthyrium microscopicum</name>
    <dbReference type="NCBI Taxonomy" id="703497"/>
    <lineage>
        <taxon>Eukaryota</taxon>
        <taxon>Fungi</taxon>
        <taxon>Dikarya</taxon>
        <taxon>Ascomycota</taxon>
        <taxon>Pezizomycotina</taxon>
        <taxon>Dothideomycetes</taxon>
        <taxon>Dothideomycetes incertae sedis</taxon>
        <taxon>Microthyriales</taxon>
        <taxon>Microthyriaceae</taxon>
        <taxon>Microthyrium</taxon>
    </lineage>
</organism>
<protein>
    <submittedName>
        <fullName evidence="2">Uncharacterized protein</fullName>
    </submittedName>
</protein>
<reference evidence="2" key="1">
    <citation type="journal article" date="2020" name="Stud. Mycol.">
        <title>101 Dothideomycetes genomes: a test case for predicting lifestyles and emergence of pathogens.</title>
        <authorList>
            <person name="Haridas S."/>
            <person name="Albert R."/>
            <person name="Binder M."/>
            <person name="Bloem J."/>
            <person name="Labutti K."/>
            <person name="Salamov A."/>
            <person name="Andreopoulos B."/>
            <person name="Baker S."/>
            <person name="Barry K."/>
            <person name="Bills G."/>
            <person name="Bluhm B."/>
            <person name="Cannon C."/>
            <person name="Castanera R."/>
            <person name="Culley D."/>
            <person name="Daum C."/>
            <person name="Ezra D."/>
            <person name="Gonzalez J."/>
            <person name="Henrissat B."/>
            <person name="Kuo A."/>
            <person name="Liang C."/>
            <person name="Lipzen A."/>
            <person name="Lutzoni F."/>
            <person name="Magnuson J."/>
            <person name="Mondo S."/>
            <person name="Nolan M."/>
            <person name="Ohm R."/>
            <person name="Pangilinan J."/>
            <person name="Park H.-J."/>
            <person name="Ramirez L."/>
            <person name="Alfaro M."/>
            <person name="Sun H."/>
            <person name="Tritt A."/>
            <person name="Yoshinaga Y."/>
            <person name="Zwiers L.-H."/>
            <person name="Turgeon B."/>
            <person name="Goodwin S."/>
            <person name="Spatafora J."/>
            <person name="Crous P."/>
            <person name="Grigoriev I."/>
        </authorList>
    </citation>
    <scope>NUCLEOTIDE SEQUENCE</scope>
    <source>
        <strain evidence="2">CBS 115976</strain>
    </source>
</reference>
<evidence type="ECO:0000313" key="2">
    <source>
        <dbReference type="EMBL" id="KAF2665018.1"/>
    </source>
</evidence>
<dbReference type="EMBL" id="MU004241">
    <property type="protein sequence ID" value="KAF2665018.1"/>
    <property type="molecule type" value="Genomic_DNA"/>
</dbReference>
<sequence length="99" mass="11979">MGARHLFCHPVDAFKFQINRDFIHICELLVVFFYCHWYFINNTVTFFMDSSQRWCIPERITCRILNSSADSCFRQLTNRLLLLCRQRNRQTSQILLQPM</sequence>
<accession>A0A6A6U1L5</accession>
<feature type="transmembrane region" description="Helical" evidence="1">
    <location>
        <begin position="21"/>
        <end position="40"/>
    </location>
</feature>
<gene>
    <name evidence="2" type="ORF">BT63DRAFT_82716</name>
</gene>
<keyword evidence="1" id="KW-1133">Transmembrane helix</keyword>
<keyword evidence="3" id="KW-1185">Reference proteome</keyword>
<dbReference type="AlphaFoldDB" id="A0A6A6U1L5"/>
<evidence type="ECO:0000313" key="3">
    <source>
        <dbReference type="Proteomes" id="UP000799302"/>
    </source>
</evidence>
<dbReference type="Proteomes" id="UP000799302">
    <property type="component" value="Unassembled WGS sequence"/>
</dbReference>